<evidence type="ECO:0000313" key="3">
    <source>
        <dbReference type="Proteomes" id="UP000249577"/>
    </source>
</evidence>
<reference evidence="2 3" key="1">
    <citation type="submission" date="2017-08" db="EMBL/GenBank/DDBJ databases">
        <title>Infants hospitalized years apart are colonized by the same room-sourced microbial strains.</title>
        <authorList>
            <person name="Brooks B."/>
            <person name="Olm M.R."/>
            <person name="Firek B.A."/>
            <person name="Baker R."/>
            <person name="Thomas B.C."/>
            <person name="Morowitz M.J."/>
            <person name="Banfield J.F."/>
        </authorList>
    </citation>
    <scope>NUCLEOTIDE SEQUENCE [LARGE SCALE GENOMIC DNA]</scope>
    <source>
        <strain evidence="2">S2_005_003_R2_43</strain>
    </source>
</reference>
<sequence length="98" mass="10677">MVRNYVLGAALAAGAFALAPAPASAAPATVGVTLDAAHAQIMPVGYYRRGGWGYRRGWGYRGPRWGYRRGPAFGVVVAPRPVYARRCWINRWGRRVCG</sequence>
<organism evidence="2 3">
    <name type="scientific">Ancylobacter novellus</name>
    <name type="common">Thiobacillus novellus</name>
    <dbReference type="NCBI Taxonomy" id="921"/>
    <lineage>
        <taxon>Bacteria</taxon>
        <taxon>Pseudomonadati</taxon>
        <taxon>Pseudomonadota</taxon>
        <taxon>Alphaproteobacteria</taxon>
        <taxon>Hyphomicrobiales</taxon>
        <taxon>Xanthobacteraceae</taxon>
        <taxon>Ancylobacter</taxon>
    </lineage>
</organism>
<dbReference type="AlphaFoldDB" id="A0A2W5MMS3"/>
<keyword evidence="1" id="KW-0732">Signal</keyword>
<protein>
    <recommendedName>
        <fullName evidence="4">Sulfur globule protein</fullName>
    </recommendedName>
</protein>
<proteinExistence type="predicted"/>
<feature type="chain" id="PRO_5016022089" description="Sulfur globule protein" evidence="1">
    <location>
        <begin position="26"/>
        <end position="98"/>
    </location>
</feature>
<name>A0A2W5MMS3_ANCNO</name>
<feature type="signal peptide" evidence="1">
    <location>
        <begin position="1"/>
        <end position="25"/>
    </location>
</feature>
<gene>
    <name evidence="2" type="ORF">DI565_00870</name>
</gene>
<evidence type="ECO:0000313" key="2">
    <source>
        <dbReference type="EMBL" id="PZQ18983.1"/>
    </source>
</evidence>
<comment type="caution">
    <text evidence="2">The sequence shown here is derived from an EMBL/GenBank/DDBJ whole genome shotgun (WGS) entry which is preliminary data.</text>
</comment>
<accession>A0A2W5MMS3</accession>
<evidence type="ECO:0000256" key="1">
    <source>
        <dbReference type="SAM" id="SignalP"/>
    </source>
</evidence>
<evidence type="ECO:0008006" key="4">
    <source>
        <dbReference type="Google" id="ProtNLM"/>
    </source>
</evidence>
<dbReference type="EMBL" id="QFPN01000001">
    <property type="protein sequence ID" value="PZQ18983.1"/>
    <property type="molecule type" value="Genomic_DNA"/>
</dbReference>
<dbReference type="Proteomes" id="UP000249577">
    <property type="component" value="Unassembled WGS sequence"/>
</dbReference>